<evidence type="ECO:0000259" key="1">
    <source>
        <dbReference type="Pfam" id="PF13649"/>
    </source>
</evidence>
<evidence type="ECO:0000313" key="3">
    <source>
        <dbReference type="Proteomes" id="UP000005143"/>
    </source>
</evidence>
<feature type="domain" description="Methyltransferase" evidence="1">
    <location>
        <begin position="53"/>
        <end position="148"/>
    </location>
</feature>
<dbReference type="AlphaFoldDB" id="H0E2S5"/>
<name>H0E2S5_9ACTN</name>
<protein>
    <submittedName>
        <fullName evidence="2">Methyltransferase type 12</fullName>
    </submittedName>
</protein>
<dbReference type="Gene3D" id="3.40.50.150">
    <property type="entry name" value="Vaccinia Virus protein VP39"/>
    <property type="match status" value="1"/>
</dbReference>
<dbReference type="Pfam" id="PF13649">
    <property type="entry name" value="Methyltransf_25"/>
    <property type="match status" value="1"/>
</dbReference>
<keyword evidence="2" id="KW-0808">Transferase</keyword>
<dbReference type="EMBL" id="AGUD01000051">
    <property type="protein sequence ID" value="EHN12003.1"/>
    <property type="molecule type" value="Genomic_DNA"/>
</dbReference>
<dbReference type="InterPro" id="IPR041698">
    <property type="entry name" value="Methyltransf_25"/>
</dbReference>
<proteinExistence type="predicted"/>
<dbReference type="CDD" id="cd02440">
    <property type="entry name" value="AdoMet_MTases"/>
    <property type="match status" value="1"/>
</dbReference>
<keyword evidence="2" id="KW-0489">Methyltransferase</keyword>
<keyword evidence="3" id="KW-1185">Reference proteome</keyword>
<comment type="caution">
    <text evidence="2">The sequence shown here is derived from an EMBL/GenBank/DDBJ whole genome shotgun (WGS) entry which is preliminary data.</text>
</comment>
<reference evidence="2 3" key="1">
    <citation type="journal article" date="2013" name="Biodegradation">
        <title>Quantitative proteomic analysis of ibuprofen-degrading Patulibacter sp. strain I11.</title>
        <authorList>
            <person name="Almeida B."/>
            <person name="Kjeldal H."/>
            <person name="Lolas I."/>
            <person name="Knudsen A.D."/>
            <person name="Carvalho G."/>
            <person name="Nielsen K.L."/>
            <person name="Barreto Crespo M.T."/>
            <person name="Stensballe A."/>
            <person name="Nielsen J.L."/>
        </authorList>
    </citation>
    <scope>NUCLEOTIDE SEQUENCE [LARGE SCALE GENOMIC DNA]</scope>
    <source>
        <strain evidence="2 3">I11</strain>
    </source>
</reference>
<organism evidence="2 3">
    <name type="scientific">Patulibacter medicamentivorans</name>
    <dbReference type="NCBI Taxonomy" id="1097667"/>
    <lineage>
        <taxon>Bacteria</taxon>
        <taxon>Bacillati</taxon>
        <taxon>Actinomycetota</taxon>
        <taxon>Thermoleophilia</taxon>
        <taxon>Solirubrobacterales</taxon>
        <taxon>Patulibacteraceae</taxon>
        <taxon>Patulibacter</taxon>
    </lineage>
</organism>
<evidence type="ECO:0000313" key="2">
    <source>
        <dbReference type="EMBL" id="EHN12003.1"/>
    </source>
</evidence>
<dbReference type="RefSeq" id="WP_007571799.1">
    <property type="nucleotide sequence ID" value="NZ_AGUD01000051.1"/>
</dbReference>
<accession>H0E2S5</accession>
<dbReference type="OrthoDB" id="9804312at2"/>
<dbReference type="GO" id="GO:0008168">
    <property type="term" value="F:methyltransferase activity"/>
    <property type="evidence" value="ECO:0007669"/>
    <property type="project" value="UniProtKB-KW"/>
</dbReference>
<dbReference type="SUPFAM" id="SSF53335">
    <property type="entry name" value="S-adenosyl-L-methionine-dependent methyltransferases"/>
    <property type="match status" value="1"/>
</dbReference>
<dbReference type="Proteomes" id="UP000005143">
    <property type="component" value="Unassembled WGS sequence"/>
</dbReference>
<dbReference type="GO" id="GO:0032259">
    <property type="term" value="P:methylation"/>
    <property type="evidence" value="ECO:0007669"/>
    <property type="project" value="UniProtKB-KW"/>
</dbReference>
<sequence>MTDPTTVPAPATRDRDLDHVRWHDLECGGYEADRLLWRELAAERWSSGAGGRVLDLGSGTGRVALDLAGAGHPTLGVDIDPVFCAELRRRASLRSLPAGATVGDARALSLGERFGLVLAPMQTVQLLGGADGRGRFLGQIAGLLRPGGRAAIALVEEVEPFDAADAAAIAPDMRDHDGTVYASRPVGVDVRDDRIVLDRVREIVEPSGERHESHDRIVLDLLSAEQLEDEARALGLQVHPRREIAATDEHVASQVVILGA</sequence>
<gene>
    <name evidence="2" type="ORF">PAI11_10880</name>
</gene>
<dbReference type="InterPro" id="IPR029063">
    <property type="entry name" value="SAM-dependent_MTases_sf"/>
</dbReference>